<evidence type="ECO:0000256" key="1">
    <source>
        <dbReference type="SAM" id="MobiDB-lite"/>
    </source>
</evidence>
<dbReference type="PANTHER" id="PTHR43591:SF24">
    <property type="entry name" value="2-METHOXY-6-POLYPRENYL-1,4-BENZOQUINOL METHYLASE, MITOCHONDRIAL"/>
    <property type="match status" value="1"/>
</dbReference>
<dbReference type="EMBL" id="KV878348">
    <property type="protein sequence ID" value="OJJ44448.1"/>
    <property type="molecule type" value="Genomic_DNA"/>
</dbReference>
<gene>
    <name evidence="2" type="ORF">ASPZODRAFT_168718</name>
</gene>
<protein>
    <recommendedName>
        <fullName evidence="4">Methyltransferase domain-containing protein</fullName>
    </recommendedName>
</protein>
<dbReference type="SUPFAM" id="SSF53335">
    <property type="entry name" value="S-adenosyl-L-methionine-dependent methyltransferases"/>
    <property type="match status" value="1"/>
</dbReference>
<dbReference type="GeneID" id="34613336"/>
<dbReference type="AlphaFoldDB" id="A0A1L9SBB9"/>
<keyword evidence="3" id="KW-1185">Reference proteome</keyword>
<sequence>MSEAPQQTTQSPPVEADPERTNSPTADSALGITGGSSYASSLLSEARNYRYENGRRYHSYREGQYVLPNDETEQDRQDLVHHIRGLVFRGKLYHAPLKENISRVFDIGTGTGIWAMDFADEFPSATVVGTDLSPIQPSWVPPNVEFFVDDAESEWTFKKESFDFIRAVDLGGSIADWPKLLKQAYAHLKPGGWIELSDFPMHIYSDNGDPEKQAPAVVNFFKMLREASTRFNRPMDVAEDHINKIKAAGFVDVEEKIYKFPASAWSSDPVLKDAGRYNHEANSMGLDSYGTALFTRVLGWDPVEVVVFLASVRNQLRDPQYHLYVNGHVVWGRKPESA</sequence>
<dbReference type="STRING" id="1073090.A0A1L9SBB9"/>
<evidence type="ECO:0000313" key="3">
    <source>
        <dbReference type="Proteomes" id="UP000184188"/>
    </source>
</evidence>
<reference evidence="3" key="1">
    <citation type="journal article" date="2017" name="Genome Biol.">
        <title>Comparative genomics reveals high biological diversity and specific adaptations in the industrially and medically important fungal genus Aspergillus.</title>
        <authorList>
            <person name="de Vries R.P."/>
            <person name="Riley R."/>
            <person name="Wiebenga A."/>
            <person name="Aguilar-Osorio G."/>
            <person name="Amillis S."/>
            <person name="Uchima C.A."/>
            <person name="Anderluh G."/>
            <person name="Asadollahi M."/>
            <person name="Askin M."/>
            <person name="Barry K."/>
            <person name="Battaglia E."/>
            <person name="Bayram O."/>
            <person name="Benocci T."/>
            <person name="Braus-Stromeyer S.A."/>
            <person name="Caldana C."/>
            <person name="Canovas D."/>
            <person name="Cerqueira G.C."/>
            <person name="Chen F."/>
            <person name="Chen W."/>
            <person name="Choi C."/>
            <person name="Clum A."/>
            <person name="Dos Santos R.A."/>
            <person name="Damasio A.R."/>
            <person name="Diallinas G."/>
            <person name="Emri T."/>
            <person name="Fekete E."/>
            <person name="Flipphi M."/>
            <person name="Freyberg S."/>
            <person name="Gallo A."/>
            <person name="Gournas C."/>
            <person name="Habgood R."/>
            <person name="Hainaut M."/>
            <person name="Harispe M.L."/>
            <person name="Henrissat B."/>
            <person name="Hilden K.S."/>
            <person name="Hope R."/>
            <person name="Hossain A."/>
            <person name="Karabika E."/>
            <person name="Karaffa L."/>
            <person name="Karanyi Z."/>
            <person name="Krasevec N."/>
            <person name="Kuo A."/>
            <person name="Kusch H."/>
            <person name="LaButti K."/>
            <person name="Lagendijk E.L."/>
            <person name="Lapidus A."/>
            <person name="Levasseur A."/>
            <person name="Lindquist E."/>
            <person name="Lipzen A."/>
            <person name="Logrieco A.F."/>
            <person name="MacCabe A."/>
            <person name="Maekelae M.R."/>
            <person name="Malavazi I."/>
            <person name="Melin P."/>
            <person name="Meyer V."/>
            <person name="Mielnichuk N."/>
            <person name="Miskei M."/>
            <person name="Molnar A.P."/>
            <person name="Mule G."/>
            <person name="Ngan C.Y."/>
            <person name="Orejas M."/>
            <person name="Orosz E."/>
            <person name="Ouedraogo J.P."/>
            <person name="Overkamp K.M."/>
            <person name="Park H.-S."/>
            <person name="Perrone G."/>
            <person name="Piumi F."/>
            <person name="Punt P.J."/>
            <person name="Ram A.F."/>
            <person name="Ramon A."/>
            <person name="Rauscher S."/>
            <person name="Record E."/>
            <person name="Riano-Pachon D.M."/>
            <person name="Robert V."/>
            <person name="Roehrig J."/>
            <person name="Ruller R."/>
            <person name="Salamov A."/>
            <person name="Salih N.S."/>
            <person name="Samson R.A."/>
            <person name="Sandor E."/>
            <person name="Sanguinetti M."/>
            <person name="Schuetze T."/>
            <person name="Sepcic K."/>
            <person name="Shelest E."/>
            <person name="Sherlock G."/>
            <person name="Sophianopoulou V."/>
            <person name="Squina F.M."/>
            <person name="Sun H."/>
            <person name="Susca A."/>
            <person name="Todd R.B."/>
            <person name="Tsang A."/>
            <person name="Unkles S.E."/>
            <person name="van de Wiele N."/>
            <person name="van Rossen-Uffink D."/>
            <person name="Oliveira J.V."/>
            <person name="Vesth T.C."/>
            <person name="Visser J."/>
            <person name="Yu J.-H."/>
            <person name="Zhou M."/>
            <person name="Andersen M.R."/>
            <person name="Archer D.B."/>
            <person name="Baker S.E."/>
            <person name="Benoit I."/>
            <person name="Brakhage A.A."/>
            <person name="Braus G.H."/>
            <person name="Fischer R."/>
            <person name="Frisvad J.C."/>
            <person name="Goldman G.H."/>
            <person name="Houbraken J."/>
            <person name="Oakley B."/>
            <person name="Pocsi I."/>
            <person name="Scazzocchio C."/>
            <person name="Seiboth B."/>
            <person name="vanKuyk P.A."/>
            <person name="Wortman J."/>
            <person name="Dyer P.S."/>
            <person name="Grigoriev I.V."/>
        </authorList>
    </citation>
    <scope>NUCLEOTIDE SEQUENCE [LARGE SCALE GENOMIC DNA]</scope>
    <source>
        <strain evidence="3">CBS 506.65</strain>
    </source>
</reference>
<proteinExistence type="predicted"/>
<dbReference type="Pfam" id="PF13489">
    <property type="entry name" value="Methyltransf_23"/>
    <property type="match status" value="1"/>
</dbReference>
<dbReference type="PANTHER" id="PTHR43591">
    <property type="entry name" value="METHYLTRANSFERASE"/>
    <property type="match status" value="1"/>
</dbReference>
<name>A0A1L9SBB9_9EURO</name>
<dbReference type="RefSeq" id="XP_022578958.1">
    <property type="nucleotide sequence ID" value="XM_022726872.1"/>
</dbReference>
<feature type="compositionally biased region" description="Polar residues" evidence="1">
    <location>
        <begin position="1"/>
        <end position="12"/>
    </location>
</feature>
<evidence type="ECO:0008006" key="4">
    <source>
        <dbReference type="Google" id="ProtNLM"/>
    </source>
</evidence>
<accession>A0A1L9SBB9</accession>
<dbReference type="CDD" id="cd02440">
    <property type="entry name" value="AdoMet_MTases"/>
    <property type="match status" value="1"/>
</dbReference>
<organism evidence="2 3">
    <name type="scientific">Penicilliopsis zonata CBS 506.65</name>
    <dbReference type="NCBI Taxonomy" id="1073090"/>
    <lineage>
        <taxon>Eukaryota</taxon>
        <taxon>Fungi</taxon>
        <taxon>Dikarya</taxon>
        <taxon>Ascomycota</taxon>
        <taxon>Pezizomycotina</taxon>
        <taxon>Eurotiomycetes</taxon>
        <taxon>Eurotiomycetidae</taxon>
        <taxon>Eurotiales</taxon>
        <taxon>Aspergillaceae</taxon>
        <taxon>Penicilliopsis</taxon>
    </lineage>
</organism>
<dbReference type="OrthoDB" id="2013972at2759"/>
<dbReference type="InterPro" id="IPR029063">
    <property type="entry name" value="SAM-dependent_MTases_sf"/>
</dbReference>
<dbReference type="Proteomes" id="UP000184188">
    <property type="component" value="Unassembled WGS sequence"/>
</dbReference>
<dbReference type="Gene3D" id="3.40.50.150">
    <property type="entry name" value="Vaccinia Virus protein VP39"/>
    <property type="match status" value="1"/>
</dbReference>
<evidence type="ECO:0000313" key="2">
    <source>
        <dbReference type="EMBL" id="OJJ44448.1"/>
    </source>
</evidence>
<dbReference type="VEuPathDB" id="FungiDB:ASPZODRAFT_168718"/>
<feature type="region of interest" description="Disordered" evidence="1">
    <location>
        <begin position="1"/>
        <end position="33"/>
    </location>
</feature>
<dbReference type="GO" id="GO:0008168">
    <property type="term" value="F:methyltransferase activity"/>
    <property type="evidence" value="ECO:0007669"/>
    <property type="project" value="TreeGrafter"/>
</dbReference>